<keyword evidence="1" id="KW-0812">Transmembrane</keyword>
<organism evidence="2 3">
    <name type="scientific">Euzebya pacifica</name>
    <dbReference type="NCBI Taxonomy" id="1608957"/>
    <lineage>
        <taxon>Bacteria</taxon>
        <taxon>Bacillati</taxon>
        <taxon>Actinomycetota</taxon>
        <taxon>Nitriliruptoria</taxon>
        <taxon>Euzebyales</taxon>
    </lineage>
</organism>
<gene>
    <name evidence="2" type="ORF">DVS28_a4867</name>
</gene>
<dbReference type="AlphaFoldDB" id="A0A346Y4X7"/>
<dbReference type="KEGG" id="euz:DVS28_a4867"/>
<keyword evidence="1" id="KW-0472">Membrane</keyword>
<dbReference type="EMBL" id="CP031165">
    <property type="protein sequence ID" value="AXV09524.1"/>
    <property type="molecule type" value="Genomic_DNA"/>
</dbReference>
<evidence type="ECO:0000313" key="3">
    <source>
        <dbReference type="Proteomes" id="UP000264006"/>
    </source>
</evidence>
<sequence>MAGSTPQRGPRRTVSVYEGARTGELEDPLLPRWFVLLGLAAIPAAIGVLIWAFVAFGPEEVPVAARRPPPVEGSTLTTAVGDLNVGDLDPLELAPGCSLLEGIRAGGTAGDIDRIGRAVDELCELVLPGDIARRLQAFAQAGGVVRFAQFEATGVDSTLDTAGEVPLVLVNARLARGGTDPLWIGPLIVHDTTWLEEPVGTAAGALVAREAEAEICSRMFLPEDRSRACNDAAALLALDDPLAALEAEGFRP</sequence>
<evidence type="ECO:0000313" key="2">
    <source>
        <dbReference type="EMBL" id="AXV09524.1"/>
    </source>
</evidence>
<proteinExistence type="predicted"/>
<evidence type="ECO:0000256" key="1">
    <source>
        <dbReference type="SAM" id="Phobius"/>
    </source>
</evidence>
<reference evidence="2 3" key="1">
    <citation type="submission" date="2018-09" db="EMBL/GenBank/DDBJ databases">
        <title>Complete genome sequence of Euzebya sp. DY32-46 isolated from seawater of Pacific Ocean.</title>
        <authorList>
            <person name="Xu L."/>
            <person name="Wu Y.-H."/>
            <person name="Xu X.-W."/>
        </authorList>
    </citation>
    <scope>NUCLEOTIDE SEQUENCE [LARGE SCALE GENOMIC DNA]</scope>
    <source>
        <strain evidence="2 3">DY32-46</strain>
    </source>
</reference>
<dbReference type="OrthoDB" id="5242950at2"/>
<protein>
    <submittedName>
        <fullName evidence="2">Uncharacterized protein</fullName>
    </submittedName>
</protein>
<dbReference type="RefSeq" id="WP_114593694.1">
    <property type="nucleotide sequence ID" value="NZ_CP031165.1"/>
</dbReference>
<feature type="transmembrane region" description="Helical" evidence="1">
    <location>
        <begin position="33"/>
        <end position="57"/>
    </location>
</feature>
<name>A0A346Y4X7_9ACTN</name>
<keyword evidence="1" id="KW-1133">Transmembrane helix</keyword>
<accession>A0A346Y4X7</accession>
<dbReference type="Proteomes" id="UP000264006">
    <property type="component" value="Chromosome"/>
</dbReference>
<keyword evidence="3" id="KW-1185">Reference proteome</keyword>